<evidence type="ECO:0000256" key="2">
    <source>
        <dbReference type="ARBA" id="ARBA00022527"/>
    </source>
</evidence>
<evidence type="ECO:0000256" key="8">
    <source>
        <dbReference type="ARBA" id="ARBA00048679"/>
    </source>
</evidence>
<protein>
    <recommendedName>
        <fullName evidence="1">non-specific serine/threonine protein kinase</fullName>
        <ecNumber evidence="1">2.7.11.1</ecNumber>
    </recommendedName>
</protein>
<dbReference type="EC" id="2.7.11.1" evidence="1"/>
<comment type="catalytic activity">
    <reaction evidence="7">
        <text>L-threonyl-[protein] + ATP = O-phospho-L-threonyl-[protein] + ADP + H(+)</text>
        <dbReference type="Rhea" id="RHEA:46608"/>
        <dbReference type="Rhea" id="RHEA-COMP:11060"/>
        <dbReference type="Rhea" id="RHEA-COMP:11605"/>
        <dbReference type="ChEBI" id="CHEBI:15378"/>
        <dbReference type="ChEBI" id="CHEBI:30013"/>
        <dbReference type="ChEBI" id="CHEBI:30616"/>
        <dbReference type="ChEBI" id="CHEBI:61977"/>
        <dbReference type="ChEBI" id="CHEBI:456216"/>
        <dbReference type="EC" id="2.7.11.1"/>
    </reaction>
</comment>
<keyword evidence="6" id="KW-0067">ATP-binding</keyword>
<sequence length="143" mass="16794">MKEVIKDHPCSKLWLEDGYVYKWQPKFLTENELWCFAKLFPFGFVPAVERVELEVIRTTFIEDEPPTNTEQLLRNVVNILEVLLNVGIRHGDLTRPNVVISRNKPILLDFAESRLTSDPRRDKRPEGDRYWLTRTIKEIVDGA</sequence>
<dbReference type="InterPro" id="IPR018934">
    <property type="entry name" value="RIO_dom"/>
</dbReference>
<proteinExistence type="predicted"/>
<dbReference type="SUPFAM" id="SSF56112">
    <property type="entry name" value="Protein kinase-like (PK-like)"/>
    <property type="match status" value="1"/>
</dbReference>
<organism evidence="10">
    <name type="scientific">marine sediment metagenome</name>
    <dbReference type="NCBI Taxonomy" id="412755"/>
    <lineage>
        <taxon>unclassified sequences</taxon>
        <taxon>metagenomes</taxon>
        <taxon>ecological metagenomes</taxon>
    </lineage>
</organism>
<evidence type="ECO:0000256" key="3">
    <source>
        <dbReference type="ARBA" id="ARBA00022679"/>
    </source>
</evidence>
<dbReference type="GO" id="GO:0004674">
    <property type="term" value="F:protein serine/threonine kinase activity"/>
    <property type="evidence" value="ECO:0007669"/>
    <property type="project" value="UniProtKB-KW"/>
</dbReference>
<feature type="domain" description="RIO-type" evidence="9">
    <location>
        <begin position="61"/>
        <end position="119"/>
    </location>
</feature>
<evidence type="ECO:0000313" key="10">
    <source>
        <dbReference type="EMBL" id="KKL93125.1"/>
    </source>
</evidence>
<evidence type="ECO:0000259" key="9">
    <source>
        <dbReference type="Pfam" id="PF01163"/>
    </source>
</evidence>
<keyword evidence="2" id="KW-0723">Serine/threonine-protein kinase</keyword>
<evidence type="ECO:0000256" key="6">
    <source>
        <dbReference type="ARBA" id="ARBA00022840"/>
    </source>
</evidence>
<dbReference type="GO" id="GO:0005524">
    <property type="term" value="F:ATP binding"/>
    <property type="evidence" value="ECO:0007669"/>
    <property type="project" value="UniProtKB-KW"/>
</dbReference>
<evidence type="ECO:0000256" key="7">
    <source>
        <dbReference type="ARBA" id="ARBA00047899"/>
    </source>
</evidence>
<reference evidence="10" key="1">
    <citation type="journal article" date="2015" name="Nature">
        <title>Complex archaea that bridge the gap between prokaryotes and eukaryotes.</title>
        <authorList>
            <person name="Spang A."/>
            <person name="Saw J.H."/>
            <person name="Jorgensen S.L."/>
            <person name="Zaremba-Niedzwiedzka K."/>
            <person name="Martijn J."/>
            <person name="Lind A.E."/>
            <person name="van Eijk R."/>
            <person name="Schleper C."/>
            <person name="Guy L."/>
            <person name="Ettema T.J."/>
        </authorList>
    </citation>
    <scope>NUCLEOTIDE SEQUENCE</scope>
</reference>
<keyword evidence="5" id="KW-0418">Kinase</keyword>
<comment type="caution">
    <text evidence="10">The sequence shown here is derived from an EMBL/GenBank/DDBJ whole genome shotgun (WGS) entry which is preliminary data.</text>
</comment>
<evidence type="ECO:0000256" key="4">
    <source>
        <dbReference type="ARBA" id="ARBA00022741"/>
    </source>
</evidence>
<comment type="catalytic activity">
    <reaction evidence="8">
        <text>L-seryl-[protein] + ATP = O-phospho-L-seryl-[protein] + ADP + H(+)</text>
        <dbReference type="Rhea" id="RHEA:17989"/>
        <dbReference type="Rhea" id="RHEA-COMP:9863"/>
        <dbReference type="Rhea" id="RHEA-COMP:11604"/>
        <dbReference type="ChEBI" id="CHEBI:15378"/>
        <dbReference type="ChEBI" id="CHEBI:29999"/>
        <dbReference type="ChEBI" id="CHEBI:30616"/>
        <dbReference type="ChEBI" id="CHEBI:83421"/>
        <dbReference type="ChEBI" id="CHEBI:456216"/>
        <dbReference type="EC" id="2.7.11.1"/>
    </reaction>
</comment>
<gene>
    <name evidence="10" type="ORF">LCGC14_1877860</name>
</gene>
<dbReference type="Gene3D" id="1.10.510.10">
    <property type="entry name" value="Transferase(Phosphotransferase) domain 1"/>
    <property type="match status" value="1"/>
</dbReference>
<name>A0A0F9IH70_9ZZZZ</name>
<keyword evidence="3" id="KW-0808">Transferase</keyword>
<evidence type="ECO:0000256" key="1">
    <source>
        <dbReference type="ARBA" id="ARBA00012513"/>
    </source>
</evidence>
<evidence type="ECO:0000256" key="5">
    <source>
        <dbReference type="ARBA" id="ARBA00022777"/>
    </source>
</evidence>
<dbReference type="Pfam" id="PF01163">
    <property type="entry name" value="RIO1"/>
    <property type="match status" value="1"/>
</dbReference>
<dbReference type="AlphaFoldDB" id="A0A0F9IH70"/>
<accession>A0A0F9IH70</accession>
<dbReference type="EMBL" id="LAZR01019278">
    <property type="protein sequence ID" value="KKL93125.1"/>
    <property type="molecule type" value="Genomic_DNA"/>
</dbReference>
<keyword evidence="4" id="KW-0547">Nucleotide-binding</keyword>
<dbReference type="InterPro" id="IPR011009">
    <property type="entry name" value="Kinase-like_dom_sf"/>
</dbReference>